<dbReference type="EMBL" id="NAAC01000041">
    <property type="protein sequence ID" value="RDJ03921.1"/>
    <property type="molecule type" value="Genomic_DNA"/>
</dbReference>
<accession>A0A370KGR1</accession>
<evidence type="ECO:0000313" key="2">
    <source>
        <dbReference type="Proteomes" id="UP000254939"/>
    </source>
</evidence>
<dbReference type="PANTHER" id="PTHR11102:SF160">
    <property type="entry name" value="ERAD-ASSOCIATED E3 UBIQUITIN-PROTEIN LIGASE COMPONENT HRD3"/>
    <property type="match status" value="1"/>
</dbReference>
<dbReference type="InterPro" id="IPR006597">
    <property type="entry name" value="Sel1-like"/>
</dbReference>
<evidence type="ECO:0000313" key="1">
    <source>
        <dbReference type="EMBL" id="RDJ03921.1"/>
    </source>
</evidence>
<dbReference type="SUPFAM" id="SSF81901">
    <property type="entry name" value="HCP-like"/>
    <property type="match status" value="1"/>
</dbReference>
<dbReference type="OrthoDB" id="9797030at2"/>
<comment type="caution">
    <text evidence="1">The sequence shown here is derived from an EMBL/GenBank/DDBJ whole genome shotgun (WGS) entry which is preliminary data.</text>
</comment>
<dbReference type="InterPro" id="IPR050767">
    <property type="entry name" value="Sel1_AlgK"/>
</dbReference>
<dbReference type="PANTHER" id="PTHR11102">
    <property type="entry name" value="SEL-1-LIKE PROTEIN"/>
    <property type="match status" value="1"/>
</dbReference>
<dbReference type="Gene3D" id="1.25.40.10">
    <property type="entry name" value="Tetratricopeptide repeat domain"/>
    <property type="match status" value="2"/>
</dbReference>
<dbReference type="AlphaFoldDB" id="A0A370KGR1"/>
<gene>
    <name evidence="1" type="ORF">B5K06_28855</name>
</gene>
<dbReference type="InterPro" id="IPR011990">
    <property type="entry name" value="TPR-like_helical_dom_sf"/>
</dbReference>
<proteinExistence type="predicted"/>
<reference evidence="1 2" key="1">
    <citation type="submission" date="2017-03" db="EMBL/GenBank/DDBJ databases">
        <title>Genome analysis of Rhizobial strains effectives or ineffectives for nitrogen fixation isolated from bean seeds.</title>
        <authorList>
            <person name="Peralta H."/>
            <person name="Aguilar-Vera A."/>
            <person name="Mora Y."/>
            <person name="Vargas-Lagunas C."/>
            <person name="Girard L."/>
            <person name="Mora J."/>
        </authorList>
    </citation>
    <scope>NUCLEOTIDE SEQUENCE [LARGE SCALE GENOMIC DNA]</scope>
    <source>
        <strain evidence="1 2">CCGM3</strain>
    </source>
</reference>
<dbReference type="Pfam" id="PF08238">
    <property type="entry name" value="Sel1"/>
    <property type="match status" value="5"/>
</dbReference>
<evidence type="ECO:0008006" key="3">
    <source>
        <dbReference type="Google" id="ProtNLM"/>
    </source>
</evidence>
<protein>
    <recommendedName>
        <fullName evidence="3">Sel1 repeat family protein</fullName>
    </recommendedName>
</protein>
<organism evidence="1 2">
    <name type="scientific">Rhizobium grahamii</name>
    <dbReference type="NCBI Taxonomy" id="1120045"/>
    <lineage>
        <taxon>Bacteria</taxon>
        <taxon>Pseudomonadati</taxon>
        <taxon>Pseudomonadota</taxon>
        <taxon>Alphaproteobacteria</taxon>
        <taxon>Hyphomicrobiales</taxon>
        <taxon>Rhizobiaceae</taxon>
        <taxon>Rhizobium/Agrobacterium group</taxon>
        <taxon>Rhizobium</taxon>
    </lineage>
</organism>
<sequence length="259" mass="27859">MRWLDRLRPRKPAANPDHMAVALSCAKAGDYAAALAIWEPLAQAGFSRAQNNIGACFAEGLGVTVDLNLARRWLQLAAEAGDPVGQRNYAALHMREADADFEIAADFYRRAAEQGDAPSQDMLSWMLLEGSVMNADPVEARHWAEQAASAGIASSMTRLGMLYHNARGVRRDPEMAARWWGRGARNGDADAQAMLGAALHMGSGIEPDGVCALAWLIRAEMGGSDLAKPFLEVVRSSLSAEEIGEAEQRAAGPISGEMR</sequence>
<name>A0A370KGR1_9HYPH</name>
<dbReference type="Proteomes" id="UP000254939">
    <property type="component" value="Unassembled WGS sequence"/>
</dbReference>
<dbReference type="RefSeq" id="WP_114715445.1">
    <property type="nucleotide sequence ID" value="NZ_KZ857269.1"/>
</dbReference>
<dbReference type="SMART" id="SM00671">
    <property type="entry name" value="SEL1"/>
    <property type="match status" value="5"/>
</dbReference>